<dbReference type="Proteomes" id="UP000008782">
    <property type="component" value="Unassembled WGS sequence"/>
</dbReference>
<dbReference type="EMBL" id="GG697359">
    <property type="protein sequence ID" value="EFQ32030.1"/>
    <property type="molecule type" value="Genomic_DNA"/>
</dbReference>
<dbReference type="RefSeq" id="XP_008096050.1">
    <property type="nucleotide sequence ID" value="XM_008097859.1"/>
</dbReference>
<dbReference type="HOGENOM" id="CLU_2277293_0_0_1"/>
<name>E3QME2_COLGM</name>
<dbReference type="AlphaFoldDB" id="E3QME2"/>
<keyword evidence="2" id="KW-1185">Reference proteome</keyword>
<dbReference type="GeneID" id="24412539"/>
<dbReference type="GO" id="GO:0052689">
    <property type="term" value="F:carboxylic ester hydrolase activity"/>
    <property type="evidence" value="ECO:0007669"/>
    <property type="project" value="UniProtKB-KW"/>
</dbReference>
<proteinExistence type="predicted"/>
<sequence length="102" mass="10919">MGEFTRFFRVSGINHCMTGPSAWFIGQGGGIDVAIAKTLPFDGEHNVFAAIVDWVEDGVPPETTTRTKLVNDTMALSIIFSGGIAGTHCRTCTRKTESQSPG</sequence>
<evidence type="ECO:0000313" key="1">
    <source>
        <dbReference type="EMBL" id="EFQ32030.1"/>
    </source>
</evidence>
<dbReference type="OrthoDB" id="3039123at2759"/>
<gene>
    <name evidence="1" type="ORF">GLRG_07174</name>
</gene>
<protein>
    <submittedName>
        <fullName evidence="1">Uncharacterized protein</fullName>
    </submittedName>
</protein>
<dbReference type="VEuPathDB" id="FungiDB:GLRG_07174"/>
<evidence type="ECO:0000313" key="2">
    <source>
        <dbReference type="Proteomes" id="UP000008782"/>
    </source>
</evidence>
<reference evidence="2" key="1">
    <citation type="journal article" date="2012" name="Nat. Genet.">
        <title>Lifestyle transitions in plant pathogenic Colletotrichum fungi deciphered by genome and transcriptome analyses.</title>
        <authorList>
            <person name="O'Connell R.J."/>
            <person name="Thon M.R."/>
            <person name="Hacquard S."/>
            <person name="Amyotte S.G."/>
            <person name="Kleemann J."/>
            <person name="Torres M.F."/>
            <person name="Damm U."/>
            <person name="Buiate E.A."/>
            <person name="Epstein L."/>
            <person name="Alkan N."/>
            <person name="Altmueller J."/>
            <person name="Alvarado-Balderrama L."/>
            <person name="Bauser C.A."/>
            <person name="Becker C."/>
            <person name="Birren B.W."/>
            <person name="Chen Z."/>
            <person name="Choi J."/>
            <person name="Crouch J.A."/>
            <person name="Duvick J.P."/>
            <person name="Farman M.A."/>
            <person name="Gan P."/>
            <person name="Heiman D."/>
            <person name="Henrissat B."/>
            <person name="Howard R.J."/>
            <person name="Kabbage M."/>
            <person name="Koch C."/>
            <person name="Kracher B."/>
            <person name="Kubo Y."/>
            <person name="Law A.D."/>
            <person name="Lebrun M.-H."/>
            <person name="Lee Y.-H."/>
            <person name="Miyara I."/>
            <person name="Moore N."/>
            <person name="Neumann U."/>
            <person name="Nordstroem K."/>
            <person name="Panaccione D.G."/>
            <person name="Panstruga R."/>
            <person name="Place M."/>
            <person name="Proctor R.H."/>
            <person name="Prusky D."/>
            <person name="Rech G."/>
            <person name="Reinhardt R."/>
            <person name="Rollins J.A."/>
            <person name="Rounsley S."/>
            <person name="Schardl C.L."/>
            <person name="Schwartz D.C."/>
            <person name="Shenoy N."/>
            <person name="Shirasu K."/>
            <person name="Sikhakolli U.R."/>
            <person name="Stueber K."/>
            <person name="Sukno S.A."/>
            <person name="Sweigard J.A."/>
            <person name="Takano Y."/>
            <person name="Takahara H."/>
            <person name="Trail F."/>
            <person name="van der Does H.C."/>
            <person name="Voll L.M."/>
            <person name="Will I."/>
            <person name="Young S."/>
            <person name="Zeng Q."/>
            <person name="Zhang J."/>
            <person name="Zhou S."/>
            <person name="Dickman M.B."/>
            <person name="Schulze-Lefert P."/>
            <person name="Ver Loren van Themaat E."/>
            <person name="Ma L.-J."/>
            <person name="Vaillancourt L.J."/>
        </authorList>
    </citation>
    <scope>NUCLEOTIDE SEQUENCE [LARGE SCALE GENOMIC DNA]</scope>
    <source>
        <strain evidence="2">M1.001 / M2 / FGSC 10212</strain>
    </source>
</reference>
<accession>E3QME2</accession>
<organism evidence="2">
    <name type="scientific">Colletotrichum graminicola (strain M1.001 / M2 / FGSC 10212)</name>
    <name type="common">Maize anthracnose fungus</name>
    <name type="synonym">Glomerella graminicola</name>
    <dbReference type="NCBI Taxonomy" id="645133"/>
    <lineage>
        <taxon>Eukaryota</taxon>
        <taxon>Fungi</taxon>
        <taxon>Dikarya</taxon>
        <taxon>Ascomycota</taxon>
        <taxon>Pezizomycotina</taxon>
        <taxon>Sordariomycetes</taxon>
        <taxon>Hypocreomycetidae</taxon>
        <taxon>Glomerellales</taxon>
        <taxon>Glomerellaceae</taxon>
        <taxon>Colletotrichum</taxon>
        <taxon>Colletotrichum graminicola species complex</taxon>
    </lineage>
</organism>